<evidence type="ECO:0000313" key="2">
    <source>
        <dbReference type="Proteomes" id="UP000824136"/>
    </source>
</evidence>
<name>A0A9D1GSD5_9FIRM</name>
<accession>A0A9D1GSD5</accession>
<organism evidence="1 2">
    <name type="scientific">Candidatus Faeciplasma pullistercoris</name>
    <dbReference type="NCBI Taxonomy" id="2840800"/>
    <lineage>
        <taxon>Bacteria</taxon>
        <taxon>Bacillati</taxon>
        <taxon>Bacillota</taxon>
        <taxon>Clostridia</taxon>
        <taxon>Eubacteriales</taxon>
        <taxon>Oscillospiraceae</taxon>
        <taxon>Oscillospiraceae incertae sedis</taxon>
        <taxon>Candidatus Faeciplasma</taxon>
    </lineage>
</organism>
<dbReference type="InterPro" id="IPR036249">
    <property type="entry name" value="Thioredoxin-like_sf"/>
</dbReference>
<gene>
    <name evidence="1" type="ORF">IAC39_01360</name>
</gene>
<evidence type="ECO:0000313" key="1">
    <source>
        <dbReference type="EMBL" id="HIT58361.1"/>
    </source>
</evidence>
<protein>
    <submittedName>
        <fullName evidence="1">(2Fe-2S) ferredoxin domain-containing protein</fullName>
    </submittedName>
</protein>
<dbReference type="SUPFAM" id="SSF52833">
    <property type="entry name" value="Thioredoxin-like"/>
    <property type="match status" value="1"/>
</dbReference>
<dbReference type="CDD" id="cd02980">
    <property type="entry name" value="TRX_Fd_family"/>
    <property type="match status" value="1"/>
</dbReference>
<dbReference type="Gene3D" id="3.40.30.10">
    <property type="entry name" value="Glutaredoxin"/>
    <property type="match status" value="1"/>
</dbReference>
<sequence>MIVQICVGSSCHLKGSQAIVEMLQQAISDNHLDNDVTLAGSFCTGKCNRYGVTITVDDEIYTGITRENFSEFFQEKILKPIQATGV</sequence>
<proteinExistence type="predicted"/>
<dbReference type="AlphaFoldDB" id="A0A9D1GSD5"/>
<dbReference type="Proteomes" id="UP000824136">
    <property type="component" value="Unassembled WGS sequence"/>
</dbReference>
<reference evidence="1" key="1">
    <citation type="submission" date="2020-10" db="EMBL/GenBank/DDBJ databases">
        <authorList>
            <person name="Gilroy R."/>
        </authorList>
    </citation>
    <scope>NUCLEOTIDE SEQUENCE</scope>
    <source>
        <strain evidence="1">CHK33-4379</strain>
    </source>
</reference>
<comment type="caution">
    <text evidence="1">The sequence shown here is derived from an EMBL/GenBank/DDBJ whole genome shotgun (WGS) entry which is preliminary data.</text>
</comment>
<dbReference type="EMBL" id="DVLL01000006">
    <property type="protein sequence ID" value="HIT58361.1"/>
    <property type="molecule type" value="Genomic_DNA"/>
</dbReference>
<reference evidence="1" key="2">
    <citation type="journal article" date="2021" name="PeerJ">
        <title>Extensive microbial diversity within the chicken gut microbiome revealed by metagenomics and culture.</title>
        <authorList>
            <person name="Gilroy R."/>
            <person name="Ravi A."/>
            <person name="Getino M."/>
            <person name="Pursley I."/>
            <person name="Horton D.L."/>
            <person name="Alikhan N.F."/>
            <person name="Baker D."/>
            <person name="Gharbi K."/>
            <person name="Hall N."/>
            <person name="Watson M."/>
            <person name="Adriaenssens E.M."/>
            <person name="Foster-Nyarko E."/>
            <person name="Jarju S."/>
            <person name="Secka A."/>
            <person name="Antonio M."/>
            <person name="Oren A."/>
            <person name="Chaudhuri R.R."/>
            <person name="La Ragione R."/>
            <person name="Hildebrand F."/>
            <person name="Pallen M.J."/>
        </authorList>
    </citation>
    <scope>NUCLEOTIDE SEQUENCE</scope>
    <source>
        <strain evidence="1">CHK33-4379</strain>
    </source>
</reference>
<dbReference type="Pfam" id="PF01257">
    <property type="entry name" value="2Fe-2S_thioredx"/>
    <property type="match status" value="1"/>
</dbReference>